<accession>A0AAE0N4D9</accession>
<feature type="non-terminal residue" evidence="2">
    <location>
        <position position="1"/>
    </location>
</feature>
<evidence type="ECO:0000313" key="2">
    <source>
        <dbReference type="EMBL" id="KAK3369810.1"/>
    </source>
</evidence>
<feature type="non-terminal residue" evidence="2">
    <location>
        <position position="96"/>
    </location>
</feature>
<organism evidence="2 3">
    <name type="scientific">Lasiosphaeria ovina</name>
    <dbReference type="NCBI Taxonomy" id="92902"/>
    <lineage>
        <taxon>Eukaryota</taxon>
        <taxon>Fungi</taxon>
        <taxon>Dikarya</taxon>
        <taxon>Ascomycota</taxon>
        <taxon>Pezizomycotina</taxon>
        <taxon>Sordariomycetes</taxon>
        <taxon>Sordariomycetidae</taxon>
        <taxon>Sordariales</taxon>
        <taxon>Lasiosphaeriaceae</taxon>
        <taxon>Lasiosphaeria</taxon>
    </lineage>
</organism>
<protein>
    <submittedName>
        <fullName evidence="2">Uncharacterized protein</fullName>
    </submittedName>
</protein>
<dbReference type="Proteomes" id="UP001287356">
    <property type="component" value="Unassembled WGS sequence"/>
</dbReference>
<gene>
    <name evidence="2" type="ORF">B0T24DRAFT_512697</name>
</gene>
<sequence length="96" mass="10903">EIYRILRRHLRLPLRSISKETIRYIVKGGADEDRVLSWFSGLIEKLETFAQDVTSTPILRRRPLAQPNKPISGSTSERKMDVGFVSEADAGKDSKC</sequence>
<name>A0AAE0N4D9_9PEZI</name>
<dbReference type="EMBL" id="JAULSN010000006">
    <property type="protein sequence ID" value="KAK3369810.1"/>
    <property type="molecule type" value="Genomic_DNA"/>
</dbReference>
<evidence type="ECO:0000256" key="1">
    <source>
        <dbReference type="SAM" id="MobiDB-lite"/>
    </source>
</evidence>
<reference evidence="2" key="1">
    <citation type="journal article" date="2023" name="Mol. Phylogenet. Evol.">
        <title>Genome-scale phylogeny and comparative genomics of the fungal order Sordariales.</title>
        <authorList>
            <person name="Hensen N."/>
            <person name="Bonometti L."/>
            <person name="Westerberg I."/>
            <person name="Brannstrom I.O."/>
            <person name="Guillou S."/>
            <person name="Cros-Aarteil S."/>
            <person name="Calhoun S."/>
            <person name="Haridas S."/>
            <person name="Kuo A."/>
            <person name="Mondo S."/>
            <person name="Pangilinan J."/>
            <person name="Riley R."/>
            <person name="LaButti K."/>
            <person name="Andreopoulos B."/>
            <person name="Lipzen A."/>
            <person name="Chen C."/>
            <person name="Yan M."/>
            <person name="Daum C."/>
            <person name="Ng V."/>
            <person name="Clum A."/>
            <person name="Steindorff A."/>
            <person name="Ohm R.A."/>
            <person name="Martin F."/>
            <person name="Silar P."/>
            <person name="Natvig D.O."/>
            <person name="Lalanne C."/>
            <person name="Gautier V."/>
            <person name="Ament-Velasquez S.L."/>
            <person name="Kruys A."/>
            <person name="Hutchinson M.I."/>
            <person name="Powell A.J."/>
            <person name="Barry K."/>
            <person name="Miller A.N."/>
            <person name="Grigoriev I.V."/>
            <person name="Debuchy R."/>
            <person name="Gladieux P."/>
            <person name="Hiltunen Thoren M."/>
            <person name="Johannesson H."/>
        </authorList>
    </citation>
    <scope>NUCLEOTIDE SEQUENCE</scope>
    <source>
        <strain evidence="2">CBS 958.72</strain>
    </source>
</reference>
<keyword evidence="3" id="KW-1185">Reference proteome</keyword>
<feature type="region of interest" description="Disordered" evidence="1">
    <location>
        <begin position="60"/>
        <end position="96"/>
    </location>
</feature>
<proteinExistence type="predicted"/>
<reference evidence="2" key="2">
    <citation type="submission" date="2023-06" db="EMBL/GenBank/DDBJ databases">
        <authorList>
            <consortium name="Lawrence Berkeley National Laboratory"/>
            <person name="Haridas S."/>
            <person name="Hensen N."/>
            <person name="Bonometti L."/>
            <person name="Westerberg I."/>
            <person name="Brannstrom I.O."/>
            <person name="Guillou S."/>
            <person name="Cros-Aarteil S."/>
            <person name="Calhoun S."/>
            <person name="Kuo A."/>
            <person name="Mondo S."/>
            <person name="Pangilinan J."/>
            <person name="Riley R."/>
            <person name="Labutti K."/>
            <person name="Andreopoulos B."/>
            <person name="Lipzen A."/>
            <person name="Chen C."/>
            <person name="Yanf M."/>
            <person name="Daum C."/>
            <person name="Ng V."/>
            <person name="Clum A."/>
            <person name="Steindorff A."/>
            <person name="Ohm R."/>
            <person name="Martin F."/>
            <person name="Silar P."/>
            <person name="Natvig D."/>
            <person name="Lalanne C."/>
            <person name="Gautier V."/>
            <person name="Ament-Velasquez S.L."/>
            <person name="Kruys A."/>
            <person name="Hutchinson M.I."/>
            <person name="Powell A.J."/>
            <person name="Barry K."/>
            <person name="Miller A.N."/>
            <person name="Grigoriev I.V."/>
            <person name="Debuchy R."/>
            <person name="Gladieux P."/>
            <person name="Thoren M.H."/>
            <person name="Johannesson H."/>
        </authorList>
    </citation>
    <scope>NUCLEOTIDE SEQUENCE</scope>
    <source>
        <strain evidence="2">CBS 958.72</strain>
    </source>
</reference>
<evidence type="ECO:0000313" key="3">
    <source>
        <dbReference type="Proteomes" id="UP001287356"/>
    </source>
</evidence>
<dbReference type="AlphaFoldDB" id="A0AAE0N4D9"/>
<comment type="caution">
    <text evidence="2">The sequence shown here is derived from an EMBL/GenBank/DDBJ whole genome shotgun (WGS) entry which is preliminary data.</text>
</comment>